<proteinExistence type="predicted"/>
<comment type="caution">
    <text evidence="3">The sequence shown here is derived from an EMBL/GenBank/DDBJ whole genome shotgun (WGS) entry which is preliminary data.</text>
</comment>
<gene>
    <name evidence="3" type="ORF">FXF69_23615</name>
</gene>
<name>A0A5D0NJD5_9ACTN</name>
<dbReference type="EMBL" id="VSFG01000005">
    <property type="protein sequence ID" value="TYB44314.1"/>
    <property type="molecule type" value="Genomic_DNA"/>
</dbReference>
<evidence type="ECO:0000313" key="3">
    <source>
        <dbReference type="EMBL" id="TYB44314.1"/>
    </source>
</evidence>
<dbReference type="AlphaFoldDB" id="A0A5D0NJD5"/>
<evidence type="ECO:0000313" key="4">
    <source>
        <dbReference type="Proteomes" id="UP000323380"/>
    </source>
</evidence>
<dbReference type="STRING" id="1220554.GCA_001552135_06792"/>
<feature type="domain" description="SHOCT" evidence="2">
    <location>
        <begin position="50"/>
        <end position="75"/>
    </location>
</feature>
<keyword evidence="4" id="KW-1185">Reference proteome</keyword>
<reference evidence="3 4" key="1">
    <citation type="submission" date="2019-08" db="EMBL/GenBank/DDBJ databases">
        <title>Actinomadura sp. nov. CYP1-5 isolated from mountain soil.</title>
        <authorList>
            <person name="Songsumanus A."/>
            <person name="Kuncharoen N."/>
            <person name="Kudo T."/>
            <person name="Yuki M."/>
            <person name="Igarashi Y."/>
            <person name="Tanasupawat S."/>
        </authorList>
    </citation>
    <scope>NUCLEOTIDE SEQUENCE [LARGE SCALE GENOMIC DNA]</scope>
    <source>
        <strain evidence="3 4">JCM 14158</strain>
    </source>
</reference>
<feature type="region of interest" description="Disordered" evidence="1">
    <location>
        <begin position="1"/>
        <end position="37"/>
    </location>
</feature>
<feature type="compositionally biased region" description="Polar residues" evidence="1">
    <location>
        <begin position="27"/>
        <end position="37"/>
    </location>
</feature>
<sequence>MPSGYSTGGYPQVAPPAGQFPPALPVQQPNSLQAAPAVQATTPEQVMALLKQLGELRDAGVVTPEEFEAKKKDLLDRL</sequence>
<organism evidence="3 4">
    <name type="scientific">Actinomadura chibensis</name>
    <dbReference type="NCBI Taxonomy" id="392828"/>
    <lineage>
        <taxon>Bacteria</taxon>
        <taxon>Bacillati</taxon>
        <taxon>Actinomycetota</taxon>
        <taxon>Actinomycetes</taxon>
        <taxon>Streptosporangiales</taxon>
        <taxon>Thermomonosporaceae</taxon>
        <taxon>Actinomadura</taxon>
    </lineage>
</organism>
<accession>A0A5D0NJD5</accession>
<protein>
    <submittedName>
        <fullName evidence="3">SHOCT domain-containing protein</fullName>
    </submittedName>
</protein>
<dbReference type="InterPro" id="IPR018649">
    <property type="entry name" value="SHOCT"/>
</dbReference>
<dbReference type="Proteomes" id="UP000323380">
    <property type="component" value="Unassembled WGS sequence"/>
</dbReference>
<evidence type="ECO:0000256" key="1">
    <source>
        <dbReference type="SAM" id="MobiDB-lite"/>
    </source>
</evidence>
<dbReference type="Pfam" id="PF09851">
    <property type="entry name" value="SHOCT"/>
    <property type="match status" value="1"/>
</dbReference>
<evidence type="ECO:0000259" key="2">
    <source>
        <dbReference type="Pfam" id="PF09851"/>
    </source>
</evidence>